<dbReference type="AlphaFoldDB" id="A0A9P6CFE3"/>
<sequence length="149" mass="17047">MKIAPVDHFVLRHRSRGILIASTITCIDSVRMSYIASRTIQSTHEKLVPELQTMFRHAMHEFISHCRDREGISGDMPQRILIYRNGVPEGKHDRVVAQDIPPLKSTANHKALIDRPVLPVFLLEACEKLNICTKISLVIVAKRHHMRIN</sequence>
<dbReference type="Proteomes" id="UP000807353">
    <property type="component" value="Unassembled WGS sequence"/>
</dbReference>
<evidence type="ECO:0000259" key="1">
    <source>
        <dbReference type="PROSITE" id="PS50822"/>
    </source>
</evidence>
<accession>A0A9P6CFE3</accession>
<comment type="caution">
    <text evidence="2">The sequence shown here is derived from an EMBL/GenBank/DDBJ whole genome shotgun (WGS) entry which is preliminary data.</text>
</comment>
<dbReference type="Gene3D" id="3.30.420.10">
    <property type="entry name" value="Ribonuclease H-like superfamily/Ribonuclease H"/>
    <property type="match status" value="1"/>
</dbReference>
<keyword evidence="3" id="KW-1185">Reference proteome</keyword>
<evidence type="ECO:0000313" key="2">
    <source>
        <dbReference type="EMBL" id="KAF9464016.1"/>
    </source>
</evidence>
<dbReference type="SUPFAM" id="SSF53098">
    <property type="entry name" value="Ribonuclease H-like"/>
    <property type="match status" value="1"/>
</dbReference>
<dbReference type="GO" id="GO:0003676">
    <property type="term" value="F:nucleic acid binding"/>
    <property type="evidence" value="ECO:0007669"/>
    <property type="project" value="InterPro"/>
</dbReference>
<feature type="domain" description="Piwi" evidence="1">
    <location>
        <begin position="77"/>
        <end position="149"/>
    </location>
</feature>
<dbReference type="InterPro" id="IPR036397">
    <property type="entry name" value="RNaseH_sf"/>
</dbReference>
<protein>
    <recommendedName>
        <fullName evidence="1">Piwi domain-containing protein</fullName>
    </recommendedName>
</protein>
<dbReference type="Pfam" id="PF02171">
    <property type="entry name" value="Piwi"/>
    <property type="match status" value="1"/>
</dbReference>
<dbReference type="EMBL" id="MU150257">
    <property type="protein sequence ID" value="KAF9464016.1"/>
    <property type="molecule type" value="Genomic_DNA"/>
</dbReference>
<reference evidence="2" key="1">
    <citation type="submission" date="2020-11" db="EMBL/GenBank/DDBJ databases">
        <authorList>
            <consortium name="DOE Joint Genome Institute"/>
            <person name="Ahrendt S."/>
            <person name="Riley R."/>
            <person name="Andreopoulos W."/>
            <person name="Labutti K."/>
            <person name="Pangilinan J."/>
            <person name="Ruiz-Duenas F.J."/>
            <person name="Barrasa J.M."/>
            <person name="Sanchez-Garcia M."/>
            <person name="Camarero S."/>
            <person name="Miyauchi S."/>
            <person name="Serrano A."/>
            <person name="Linde D."/>
            <person name="Babiker R."/>
            <person name="Drula E."/>
            <person name="Ayuso-Fernandez I."/>
            <person name="Pacheco R."/>
            <person name="Padilla G."/>
            <person name="Ferreira P."/>
            <person name="Barriuso J."/>
            <person name="Kellner H."/>
            <person name="Castanera R."/>
            <person name="Alfaro M."/>
            <person name="Ramirez L."/>
            <person name="Pisabarro A.G."/>
            <person name="Kuo A."/>
            <person name="Tritt A."/>
            <person name="Lipzen A."/>
            <person name="He G."/>
            <person name="Yan M."/>
            <person name="Ng V."/>
            <person name="Cullen D."/>
            <person name="Martin F."/>
            <person name="Rosso M.-N."/>
            <person name="Henrissat B."/>
            <person name="Hibbett D."/>
            <person name="Martinez A.T."/>
            <person name="Grigoriev I.V."/>
        </authorList>
    </citation>
    <scope>NUCLEOTIDE SEQUENCE</scope>
    <source>
        <strain evidence="2">CBS 247.69</strain>
    </source>
</reference>
<organism evidence="2 3">
    <name type="scientific">Collybia nuda</name>
    <dbReference type="NCBI Taxonomy" id="64659"/>
    <lineage>
        <taxon>Eukaryota</taxon>
        <taxon>Fungi</taxon>
        <taxon>Dikarya</taxon>
        <taxon>Basidiomycota</taxon>
        <taxon>Agaricomycotina</taxon>
        <taxon>Agaricomycetes</taxon>
        <taxon>Agaricomycetidae</taxon>
        <taxon>Agaricales</taxon>
        <taxon>Tricholomatineae</taxon>
        <taxon>Clitocybaceae</taxon>
        <taxon>Collybia</taxon>
    </lineage>
</organism>
<gene>
    <name evidence="2" type="ORF">BDZ94DRAFT_532590</name>
</gene>
<proteinExistence type="predicted"/>
<evidence type="ECO:0000313" key="3">
    <source>
        <dbReference type="Proteomes" id="UP000807353"/>
    </source>
</evidence>
<dbReference type="InterPro" id="IPR003165">
    <property type="entry name" value="Piwi"/>
</dbReference>
<dbReference type="InterPro" id="IPR012337">
    <property type="entry name" value="RNaseH-like_sf"/>
</dbReference>
<dbReference type="PROSITE" id="PS50822">
    <property type="entry name" value="PIWI"/>
    <property type="match status" value="1"/>
</dbReference>
<name>A0A9P6CFE3_9AGAR</name>